<dbReference type="Pfam" id="PF00364">
    <property type="entry name" value="Biotin_lipoyl"/>
    <property type="match status" value="1"/>
</dbReference>
<dbReference type="Gene3D" id="3.30.559.10">
    <property type="entry name" value="Chloramphenicol acetyltransferase-like domain"/>
    <property type="match status" value="1"/>
</dbReference>
<comment type="catalytic activity">
    <reaction evidence="6">
        <text>N(6)-[(R)-dihydrolipoyl]-L-lysyl-[protein] + acetyl-CoA = N(6)-[(R)-S(8)-acetyldihydrolipoyl]-L-lysyl-[protein] + CoA</text>
        <dbReference type="Rhea" id="RHEA:17017"/>
        <dbReference type="Rhea" id="RHEA-COMP:10475"/>
        <dbReference type="Rhea" id="RHEA-COMP:10478"/>
        <dbReference type="ChEBI" id="CHEBI:57287"/>
        <dbReference type="ChEBI" id="CHEBI:57288"/>
        <dbReference type="ChEBI" id="CHEBI:83100"/>
        <dbReference type="ChEBI" id="CHEBI:83111"/>
        <dbReference type="EC" id="2.3.1.12"/>
    </reaction>
</comment>
<evidence type="ECO:0000256" key="3">
    <source>
        <dbReference type="ARBA" id="ARBA00022823"/>
    </source>
</evidence>
<protein>
    <recommendedName>
        <fullName evidence="6">Acetyltransferase component of pyruvate dehydrogenase complex</fullName>
        <ecNumber evidence="6">2.3.1.12</ecNumber>
    </recommendedName>
</protein>
<dbReference type="GO" id="GO:0045254">
    <property type="term" value="C:pyruvate dehydrogenase complex"/>
    <property type="evidence" value="ECO:0007669"/>
    <property type="project" value="UniProtKB-UniRule"/>
</dbReference>
<evidence type="ECO:0000256" key="4">
    <source>
        <dbReference type="ARBA" id="ARBA00022946"/>
    </source>
</evidence>
<dbReference type="GO" id="GO:0005739">
    <property type="term" value="C:mitochondrion"/>
    <property type="evidence" value="ECO:0007669"/>
    <property type="project" value="UniProtKB-SubCell"/>
</dbReference>
<proteinExistence type="inferred from homology"/>
<dbReference type="InterPro" id="IPR045257">
    <property type="entry name" value="E2/Pdx1"/>
</dbReference>
<dbReference type="PANTHER" id="PTHR23151:SF90">
    <property type="entry name" value="DIHYDROLIPOYLLYSINE-RESIDUE ACETYLTRANSFERASE COMPONENT OF PYRUVATE DEHYDROGENASE COMPLEX, MITOCHONDRIAL-RELATED"/>
    <property type="match status" value="1"/>
</dbReference>
<dbReference type="InterPro" id="IPR036625">
    <property type="entry name" value="E3-bd_dom_sf"/>
</dbReference>
<feature type="domain" description="Lipoyl-binding" evidence="8">
    <location>
        <begin position="23"/>
        <end position="99"/>
    </location>
</feature>
<organism evidence="10 11">
    <name type="scientific">Obba rivulosa</name>
    <dbReference type="NCBI Taxonomy" id="1052685"/>
    <lineage>
        <taxon>Eukaryota</taxon>
        <taxon>Fungi</taxon>
        <taxon>Dikarya</taxon>
        <taxon>Basidiomycota</taxon>
        <taxon>Agaricomycotina</taxon>
        <taxon>Agaricomycetes</taxon>
        <taxon>Polyporales</taxon>
        <taxon>Gelatoporiaceae</taxon>
        <taxon>Obba</taxon>
    </lineage>
</organism>
<dbReference type="InterPro" id="IPR004167">
    <property type="entry name" value="PSBD"/>
</dbReference>
<evidence type="ECO:0000259" key="8">
    <source>
        <dbReference type="PROSITE" id="PS50968"/>
    </source>
</evidence>
<dbReference type="InterPro" id="IPR006257">
    <property type="entry name" value="LAT1"/>
</dbReference>
<evidence type="ECO:0000256" key="5">
    <source>
        <dbReference type="ARBA" id="ARBA00023315"/>
    </source>
</evidence>
<evidence type="ECO:0000256" key="2">
    <source>
        <dbReference type="ARBA" id="ARBA00022679"/>
    </source>
</evidence>
<comment type="cofactor">
    <cofactor evidence="6">
        <name>(R)-lipoate</name>
        <dbReference type="ChEBI" id="CHEBI:83088"/>
    </cofactor>
    <text evidence="6">Binds 1 lipoyl cofactor covalently.</text>
</comment>
<dbReference type="PANTHER" id="PTHR23151">
    <property type="entry name" value="DIHYDROLIPOAMIDE ACETYL/SUCCINYL-TRANSFERASE-RELATED"/>
    <property type="match status" value="1"/>
</dbReference>
<evidence type="ECO:0000313" key="10">
    <source>
        <dbReference type="EMBL" id="OCH95773.1"/>
    </source>
</evidence>
<dbReference type="Pfam" id="PF00198">
    <property type="entry name" value="2-oxoacid_dh"/>
    <property type="match status" value="1"/>
</dbReference>
<comment type="similarity">
    <text evidence="1 6">Belongs to the 2-oxoacid dehydrogenase family.</text>
</comment>
<feature type="compositionally biased region" description="Basic and acidic residues" evidence="7">
    <location>
        <begin position="124"/>
        <end position="153"/>
    </location>
</feature>
<reference evidence="10 11" key="1">
    <citation type="submission" date="2016-07" db="EMBL/GenBank/DDBJ databases">
        <title>Draft genome of the white-rot fungus Obba rivulosa 3A-2.</title>
        <authorList>
            <consortium name="DOE Joint Genome Institute"/>
            <person name="Miettinen O."/>
            <person name="Riley R."/>
            <person name="Acob R."/>
            <person name="Barry K."/>
            <person name="Cullen D."/>
            <person name="De Vries R."/>
            <person name="Hainaut M."/>
            <person name="Hatakka A."/>
            <person name="Henrissat B."/>
            <person name="Hilden K."/>
            <person name="Kuo R."/>
            <person name="Labutti K."/>
            <person name="Lipzen A."/>
            <person name="Makela M.R."/>
            <person name="Sandor L."/>
            <person name="Spatafora J.W."/>
            <person name="Grigoriev I.V."/>
            <person name="Hibbett D.S."/>
        </authorList>
    </citation>
    <scope>NUCLEOTIDE SEQUENCE [LARGE SCALE GENOMIC DNA]</scope>
    <source>
        <strain evidence="10 11">3A-2</strain>
    </source>
</reference>
<evidence type="ECO:0000313" key="11">
    <source>
        <dbReference type="Proteomes" id="UP000250043"/>
    </source>
</evidence>
<dbReference type="SUPFAM" id="SSF51230">
    <property type="entry name" value="Single hybrid motif"/>
    <property type="match status" value="1"/>
</dbReference>
<dbReference type="PROSITE" id="PS00189">
    <property type="entry name" value="LIPOYL"/>
    <property type="match status" value="1"/>
</dbReference>
<keyword evidence="10" id="KW-0670">Pyruvate</keyword>
<gene>
    <name evidence="10" type="ORF">OBBRIDRAFT_719968</name>
</gene>
<evidence type="ECO:0000256" key="6">
    <source>
        <dbReference type="RuleBase" id="RU361137"/>
    </source>
</evidence>
<dbReference type="GO" id="GO:0004742">
    <property type="term" value="F:dihydrolipoyllysine-residue acetyltransferase activity"/>
    <property type="evidence" value="ECO:0007669"/>
    <property type="project" value="UniProtKB-UniRule"/>
</dbReference>
<evidence type="ECO:0000256" key="7">
    <source>
        <dbReference type="SAM" id="MobiDB-lite"/>
    </source>
</evidence>
<dbReference type="EMBL" id="KV722334">
    <property type="protein sequence ID" value="OCH95773.1"/>
    <property type="molecule type" value="Genomic_DNA"/>
</dbReference>
<dbReference type="InterPro" id="IPR023213">
    <property type="entry name" value="CAT-like_dom_sf"/>
</dbReference>
<comment type="function">
    <text evidence="6">The pyruvate dehydrogenase complex catalyzes the overall conversion of pyruvate to acetyl-CoA and CO(2).</text>
</comment>
<dbReference type="CDD" id="cd06849">
    <property type="entry name" value="lipoyl_domain"/>
    <property type="match status" value="1"/>
</dbReference>
<dbReference type="AlphaFoldDB" id="A0A8E2DTY6"/>
<dbReference type="Gene3D" id="2.40.50.100">
    <property type="match status" value="1"/>
</dbReference>
<dbReference type="OrthoDB" id="537444at2759"/>
<name>A0A8E2DTY6_9APHY</name>
<dbReference type="Proteomes" id="UP000250043">
    <property type="component" value="Unassembled WGS sequence"/>
</dbReference>
<dbReference type="InterPro" id="IPR001078">
    <property type="entry name" value="2-oxoacid_DH_actylTfrase"/>
</dbReference>
<dbReference type="GO" id="GO:0006086">
    <property type="term" value="P:pyruvate decarboxylation to acetyl-CoA"/>
    <property type="evidence" value="ECO:0007669"/>
    <property type="project" value="InterPro"/>
</dbReference>
<keyword evidence="2 6" id="KW-0808">Transferase</keyword>
<keyword evidence="11" id="KW-1185">Reference proteome</keyword>
<comment type="subcellular location">
    <subcellularLocation>
        <location evidence="6">Mitochondrion</location>
    </subcellularLocation>
</comment>
<keyword evidence="4" id="KW-0809">Transit peptide</keyword>
<sequence length="455" mass="48553">MASALARNIFTRRLHVSARRCALQKFTMPAMSPTMTEGGIASWKKKEGETFAAGDVILEIETDKATIDVEAQDDGVLAKIIAPDGAKGIKVGSPIAIVGEEGDDLSEADKLASEASQEPAPAPAKEEKAPETPKAEESKSESKPAPKAEETKAEVPQGDRIFATPIAKKIALEKGIPLSKVKGSGPNGRILREDVEKYQPSTAAAGAASPTTSFPSPTASLPDYIDIPVSNMRRTIGTRLTQSKQDIPHYYVTVDINMDKVLKLREVFNKTLGEKDKAAKLSVNDFILKAVSCALADVPEANSAWLGEVIRQYKKADISVAVATPTGLITPIVKDVGGKGLASISAETKVLAKKARDGKLQPQEYQGGTFTVSNLGMFGVSHFTAIINPPQTCILAVGSTQPTLVPAPEEERGFKVQQTMKVTLSADHRVVDGAVGARWMSAFKGYLENPLTFML</sequence>
<dbReference type="PROSITE" id="PS51826">
    <property type="entry name" value="PSBD"/>
    <property type="match status" value="1"/>
</dbReference>
<evidence type="ECO:0000256" key="1">
    <source>
        <dbReference type="ARBA" id="ARBA00007317"/>
    </source>
</evidence>
<dbReference type="InterPro" id="IPR000089">
    <property type="entry name" value="Biotin_lipoyl"/>
</dbReference>
<evidence type="ECO:0000259" key="9">
    <source>
        <dbReference type="PROSITE" id="PS51826"/>
    </source>
</evidence>
<dbReference type="NCBIfam" id="TIGR01349">
    <property type="entry name" value="PDHac_trf_mito"/>
    <property type="match status" value="1"/>
</dbReference>
<keyword evidence="3 6" id="KW-0450">Lipoyl</keyword>
<dbReference type="SUPFAM" id="SSF52777">
    <property type="entry name" value="CoA-dependent acyltransferases"/>
    <property type="match status" value="1"/>
</dbReference>
<accession>A0A8E2DTY6</accession>
<dbReference type="Pfam" id="PF02817">
    <property type="entry name" value="E3_binding"/>
    <property type="match status" value="1"/>
</dbReference>
<dbReference type="FunFam" id="2.40.50.100:FF:000010">
    <property type="entry name" value="Acetyltransferase component of pyruvate dehydrogenase complex"/>
    <property type="match status" value="1"/>
</dbReference>
<keyword evidence="5 6" id="KW-0012">Acyltransferase</keyword>
<dbReference type="PROSITE" id="PS50968">
    <property type="entry name" value="BIOTINYL_LIPOYL"/>
    <property type="match status" value="1"/>
</dbReference>
<dbReference type="EC" id="2.3.1.12" evidence="6"/>
<feature type="region of interest" description="Disordered" evidence="7">
    <location>
        <begin position="104"/>
        <end position="160"/>
    </location>
</feature>
<dbReference type="FunFam" id="3.30.559.10:FF:000003">
    <property type="entry name" value="Acetyltransferase component of pyruvate dehydrogenase complex"/>
    <property type="match status" value="1"/>
</dbReference>
<dbReference type="SUPFAM" id="SSF47005">
    <property type="entry name" value="Peripheral subunit-binding domain of 2-oxo acid dehydrogenase complex"/>
    <property type="match status" value="1"/>
</dbReference>
<dbReference type="InterPro" id="IPR011053">
    <property type="entry name" value="Single_hybrid_motif"/>
</dbReference>
<dbReference type="InterPro" id="IPR003016">
    <property type="entry name" value="2-oxoA_DH_lipoyl-BS"/>
</dbReference>
<dbReference type="Gene3D" id="4.10.320.10">
    <property type="entry name" value="E3-binding domain"/>
    <property type="match status" value="1"/>
</dbReference>
<feature type="domain" description="Peripheral subunit-binding (PSBD)" evidence="9">
    <location>
        <begin position="162"/>
        <end position="199"/>
    </location>
</feature>